<name>A0A1R4JQ91_9MICO</name>
<proteinExistence type="predicted"/>
<protein>
    <recommendedName>
        <fullName evidence="3">Phage protein</fullName>
    </recommendedName>
</protein>
<organism evidence="1 2">
    <name type="scientific">Mycetocola reblochoni REB411</name>
    <dbReference type="NCBI Taxonomy" id="1255698"/>
    <lineage>
        <taxon>Bacteria</taxon>
        <taxon>Bacillati</taxon>
        <taxon>Actinomycetota</taxon>
        <taxon>Actinomycetes</taxon>
        <taxon>Micrococcales</taxon>
        <taxon>Microbacteriaceae</taxon>
        <taxon>Mycetocola</taxon>
    </lineage>
</organism>
<dbReference type="AlphaFoldDB" id="A0A1R4JQ91"/>
<gene>
    <name evidence="1" type="ORF">FM119_08800</name>
</gene>
<dbReference type="Proteomes" id="UP000196778">
    <property type="component" value="Unassembled WGS sequence"/>
</dbReference>
<keyword evidence="2" id="KW-1185">Reference proteome</keyword>
<sequence length="141" mass="15357">MPALMSGLAEHISAAGIATYRADAPYADDELGIVFQTMPETGTAMCISYYGSTDPTDAQIAETRLQVRWRCGEDPFAGLAVMDQLRALLHRRLYLRLGTVQVTSVRRISAGPLGNTDDRPEFVSSFGFVGLRPLPPVRDPA</sequence>
<reference evidence="2" key="1">
    <citation type="submission" date="2017-02" db="EMBL/GenBank/DDBJ databases">
        <authorList>
            <person name="Dridi B."/>
        </authorList>
    </citation>
    <scope>NUCLEOTIDE SEQUENCE [LARGE SCALE GENOMIC DNA]</scope>
    <source>
        <strain evidence="2">EB411</strain>
    </source>
</reference>
<accession>A0A1R4JQ91</accession>
<evidence type="ECO:0000313" key="2">
    <source>
        <dbReference type="Proteomes" id="UP000196778"/>
    </source>
</evidence>
<evidence type="ECO:0008006" key="3">
    <source>
        <dbReference type="Google" id="ProtNLM"/>
    </source>
</evidence>
<dbReference type="EMBL" id="FUKR01000050">
    <property type="protein sequence ID" value="SJN34168.1"/>
    <property type="molecule type" value="Genomic_DNA"/>
</dbReference>
<evidence type="ECO:0000313" key="1">
    <source>
        <dbReference type="EMBL" id="SJN34168.1"/>
    </source>
</evidence>